<dbReference type="GO" id="GO:0016209">
    <property type="term" value="F:antioxidant activity"/>
    <property type="evidence" value="ECO:0007669"/>
    <property type="project" value="InterPro"/>
</dbReference>
<dbReference type="InterPro" id="IPR036249">
    <property type="entry name" value="Thioredoxin-like_sf"/>
</dbReference>
<proteinExistence type="predicted"/>
<sequence>MSMLSQMRDVYKQSRILRIFLQGLLLLAVYLSIRAWQGRDDIQGLAPVIQGVQLNGEAYDLMQYRGEPVLIHFWATWCPICQQESSNIDALAKDHNVITVATWIESIDEVETYMREEKLTMPVIVDGDRRLAKKYAIKAVPYSFIIDGKGAIQFIEKGYSTEFGLRLRLWWAGFD</sequence>
<dbReference type="InterPro" id="IPR050553">
    <property type="entry name" value="Thioredoxin_ResA/DsbE_sf"/>
</dbReference>
<dbReference type="PROSITE" id="PS51352">
    <property type="entry name" value="THIOREDOXIN_2"/>
    <property type="match status" value="1"/>
</dbReference>
<dbReference type="AlphaFoldDB" id="A0A3B0X8R3"/>
<accession>A0A3B0X8R3</accession>
<dbReference type="SUPFAM" id="SSF52833">
    <property type="entry name" value="Thioredoxin-like"/>
    <property type="match status" value="1"/>
</dbReference>
<dbReference type="PANTHER" id="PTHR42852:SF17">
    <property type="entry name" value="THIOREDOXIN-LIKE PROTEIN HI_1115"/>
    <property type="match status" value="1"/>
</dbReference>
<dbReference type="Gene3D" id="3.40.30.10">
    <property type="entry name" value="Glutaredoxin"/>
    <property type="match status" value="1"/>
</dbReference>
<dbReference type="Pfam" id="PF00578">
    <property type="entry name" value="AhpC-TSA"/>
    <property type="match status" value="1"/>
</dbReference>
<evidence type="ECO:0000313" key="2">
    <source>
        <dbReference type="EMBL" id="VAW60783.1"/>
    </source>
</evidence>
<feature type="domain" description="Thioredoxin" evidence="1">
    <location>
        <begin position="40"/>
        <end position="175"/>
    </location>
</feature>
<dbReference type="EMBL" id="UOFI01000005">
    <property type="protein sequence ID" value="VAW60783.1"/>
    <property type="molecule type" value="Genomic_DNA"/>
</dbReference>
<dbReference type="GO" id="GO:0016491">
    <property type="term" value="F:oxidoreductase activity"/>
    <property type="evidence" value="ECO:0007669"/>
    <property type="project" value="InterPro"/>
</dbReference>
<protein>
    <recommendedName>
        <fullName evidence="1">Thioredoxin domain-containing protein</fullName>
    </recommendedName>
</protein>
<organism evidence="2">
    <name type="scientific">hydrothermal vent metagenome</name>
    <dbReference type="NCBI Taxonomy" id="652676"/>
    <lineage>
        <taxon>unclassified sequences</taxon>
        <taxon>metagenomes</taxon>
        <taxon>ecological metagenomes</taxon>
    </lineage>
</organism>
<dbReference type="InterPro" id="IPR013766">
    <property type="entry name" value="Thioredoxin_domain"/>
</dbReference>
<reference evidence="2" key="1">
    <citation type="submission" date="2018-06" db="EMBL/GenBank/DDBJ databases">
        <authorList>
            <person name="Zhirakovskaya E."/>
        </authorList>
    </citation>
    <scope>NUCLEOTIDE SEQUENCE</scope>
</reference>
<gene>
    <name evidence="2" type="ORF">MNBD_GAMMA09-1526</name>
</gene>
<dbReference type="PANTHER" id="PTHR42852">
    <property type="entry name" value="THIOL:DISULFIDE INTERCHANGE PROTEIN DSBE"/>
    <property type="match status" value="1"/>
</dbReference>
<dbReference type="InterPro" id="IPR000866">
    <property type="entry name" value="AhpC/TSA"/>
</dbReference>
<evidence type="ECO:0000259" key="1">
    <source>
        <dbReference type="PROSITE" id="PS51352"/>
    </source>
</evidence>
<name>A0A3B0X8R3_9ZZZZ</name>